<reference evidence="1 2" key="1">
    <citation type="submission" date="2020-07" db="EMBL/GenBank/DDBJ databases">
        <title>Luteimonas sp. SJ-92.</title>
        <authorList>
            <person name="Huang X.-X."/>
            <person name="Xu L."/>
            <person name="Sun J.-Q."/>
        </authorList>
    </citation>
    <scope>NUCLEOTIDE SEQUENCE [LARGE SCALE GENOMIC DNA]</scope>
    <source>
        <strain evidence="1 2">SJ-92</strain>
    </source>
</reference>
<evidence type="ECO:0000313" key="1">
    <source>
        <dbReference type="EMBL" id="NZA25686.1"/>
    </source>
</evidence>
<name>A0A853J913_9GAMM</name>
<dbReference type="Proteomes" id="UP000578091">
    <property type="component" value="Unassembled WGS sequence"/>
</dbReference>
<accession>A0A853J913</accession>
<evidence type="ECO:0000313" key="2">
    <source>
        <dbReference type="Proteomes" id="UP000578091"/>
    </source>
</evidence>
<sequence length="70" mass="7690">MALPSVAFYGALANLLATATLDDWPGAEAIDIAVGLDSWHPTRGRRLTGERNHWRRWVVEEGAVRFAADA</sequence>
<dbReference type="EMBL" id="JACCKA010000031">
    <property type="protein sequence ID" value="NZA25686.1"/>
    <property type="molecule type" value="Genomic_DNA"/>
</dbReference>
<comment type="caution">
    <text evidence="1">The sequence shown here is derived from an EMBL/GenBank/DDBJ whole genome shotgun (WGS) entry which is preliminary data.</text>
</comment>
<dbReference type="RefSeq" id="WP_180677491.1">
    <property type="nucleotide sequence ID" value="NZ_JACCKA010000031.1"/>
</dbReference>
<protein>
    <submittedName>
        <fullName evidence="1">Uncharacterized protein</fullName>
    </submittedName>
</protein>
<keyword evidence="2" id="KW-1185">Reference proteome</keyword>
<organism evidence="1 2">
    <name type="scientific">Luteimonas salinisoli</name>
    <dbReference type="NCBI Taxonomy" id="2752307"/>
    <lineage>
        <taxon>Bacteria</taxon>
        <taxon>Pseudomonadati</taxon>
        <taxon>Pseudomonadota</taxon>
        <taxon>Gammaproteobacteria</taxon>
        <taxon>Lysobacterales</taxon>
        <taxon>Lysobacteraceae</taxon>
        <taxon>Luteimonas</taxon>
    </lineage>
</organism>
<dbReference type="AlphaFoldDB" id="A0A853J913"/>
<proteinExistence type="predicted"/>
<gene>
    <name evidence="1" type="ORF">H0E84_04765</name>
</gene>